<gene>
    <name evidence="2" type="ORF">METZ01_LOCUS438668</name>
</gene>
<keyword evidence="1" id="KW-0812">Transmembrane</keyword>
<keyword evidence="1" id="KW-0472">Membrane</keyword>
<protein>
    <submittedName>
        <fullName evidence="2">Uncharacterized protein</fullName>
    </submittedName>
</protein>
<sequence>MQGGGIMRIGNRLFQFIIYFLVGFTILAAKERFSEDLFKALKYRNIGPFRGGRSAAATGVPGNKFLAYFGSTGGGVWRAK</sequence>
<reference evidence="2" key="1">
    <citation type="submission" date="2018-05" db="EMBL/GenBank/DDBJ databases">
        <authorList>
            <person name="Lanie J.A."/>
            <person name="Ng W.-L."/>
            <person name="Kazmierczak K.M."/>
            <person name="Andrzejewski T.M."/>
            <person name="Davidsen T.M."/>
            <person name="Wayne K.J."/>
            <person name="Tettelin H."/>
            <person name="Glass J.I."/>
            <person name="Rusch D."/>
            <person name="Podicherti R."/>
            <person name="Tsui H.-C.T."/>
            <person name="Winkler M.E."/>
        </authorList>
    </citation>
    <scope>NUCLEOTIDE SEQUENCE</scope>
</reference>
<dbReference type="EMBL" id="UINC01177930">
    <property type="protein sequence ID" value="SVD85814.1"/>
    <property type="molecule type" value="Genomic_DNA"/>
</dbReference>
<evidence type="ECO:0000256" key="1">
    <source>
        <dbReference type="SAM" id="Phobius"/>
    </source>
</evidence>
<organism evidence="2">
    <name type="scientific">marine metagenome</name>
    <dbReference type="NCBI Taxonomy" id="408172"/>
    <lineage>
        <taxon>unclassified sequences</taxon>
        <taxon>metagenomes</taxon>
        <taxon>ecological metagenomes</taxon>
    </lineage>
</organism>
<feature type="non-terminal residue" evidence="2">
    <location>
        <position position="80"/>
    </location>
</feature>
<dbReference type="AlphaFoldDB" id="A0A382YRI0"/>
<accession>A0A382YRI0</accession>
<name>A0A382YRI0_9ZZZZ</name>
<evidence type="ECO:0000313" key="2">
    <source>
        <dbReference type="EMBL" id="SVD85814.1"/>
    </source>
</evidence>
<keyword evidence="1" id="KW-1133">Transmembrane helix</keyword>
<feature type="transmembrane region" description="Helical" evidence="1">
    <location>
        <begin position="12"/>
        <end position="29"/>
    </location>
</feature>
<proteinExistence type="predicted"/>